<sequence length="115" mass="13633">MALSEFEIKKCEKEIEDFMKLRRPPAHIRNKLDLGYRIDGQSVEIFEIRPQWRDPSKNMETPVAKATFVKTQGCWKVFWQRADLKWHGYEPAPKVKSFKDFLKIVAEDKHACFFG</sequence>
<dbReference type="Proteomes" id="UP000012019">
    <property type="component" value="Unassembled WGS sequence"/>
</dbReference>
<organism evidence="1 2">
    <name type="scientific">Methylophaga lonarensis MPL</name>
    <dbReference type="NCBI Taxonomy" id="1286106"/>
    <lineage>
        <taxon>Bacteria</taxon>
        <taxon>Pseudomonadati</taxon>
        <taxon>Pseudomonadota</taxon>
        <taxon>Gammaproteobacteria</taxon>
        <taxon>Thiotrichales</taxon>
        <taxon>Piscirickettsiaceae</taxon>
        <taxon>Methylophaga</taxon>
    </lineage>
</organism>
<proteinExistence type="predicted"/>
<accession>M7PFX4</accession>
<gene>
    <name evidence="1" type="ORF">MPL1_08444</name>
</gene>
<reference evidence="1 2" key="1">
    <citation type="journal article" date="2013" name="Genome Announc.">
        <title>Draft Genome Sequence of Methylophaga lonarensis MPLT, a Haloalkaliphilic (Non-Methane-Utilizing) Methylotroph.</title>
        <authorList>
            <person name="Shetty S.A."/>
            <person name="Marathe N.P."/>
            <person name="Munot H."/>
            <person name="Antony C.P."/>
            <person name="Dhotre D.P."/>
            <person name="Murrell J.C."/>
            <person name="Shouche Y.S."/>
        </authorList>
    </citation>
    <scope>NUCLEOTIDE SEQUENCE [LARGE SCALE GENOMIC DNA]</scope>
    <source>
        <strain evidence="1 2">MPL</strain>
    </source>
</reference>
<evidence type="ECO:0000313" key="1">
    <source>
        <dbReference type="EMBL" id="EMR12760.1"/>
    </source>
</evidence>
<dbReference type="OrthoDB" id="1362002at2"/>
<dbReference type="eggNOG" id="ENOG5032TDX">
    <property type="taxonomic scope" value="Bacteria"/>
</dbReference>
<evidence type="ECO:0008006" key="3">
    <source>
        <dbReference type="Google" id="ProtNLM"/>
    </source>
</evidence>
<evidence type="ECO:0000313" key="2">
    <source>
        <dbReference type="Proteomes" id="UP000012019"/>
    </source>
</evidence>
<comment type="caution">
    <text evidence="1">The sequence shown here is derived from an EMBL/GenBank/DDBJ whole genome shotgun (WGS) entry which is preliminary data.</text>
</comment>
<protein>
    <recommendedName>
        <fullName evidence="3">DUF3024 domain-containing protein</fullName>
    </recommendedName>
</protein>
<dbReference type="AlphaFoldDB" id="M7PFX4"/>
<dbReference type="InterPro" id="IPR021388">
    <property type="entry name" value="DUF3024"/>
</dbReference>
<keyword evidence="2" id="KW-1185">Reference proteome</keyword>
<dbReference type="EMBL" id="APHR01000042">
    <property type="protein sequence ID" value="EMR12760.1"/>
    <property type="molecule type" value="Genomic_DNA"/>
</dbReference>
<name>M7PFX4_9GAMM</name>
<dbReference type="RefSeq" id="WP_009726664.1">
    <property type="nucleotide sequence ID" value="NZ_APHR01000042.1"/>
</dbReference>
<dbReference type="STRING" id="1286106.MPL1_08444"/>
<dbReference type="Pfam" id="PF11225">
    <property type="entry name" value="DUF3024"/>
    <property type="match status" value="1"/>
</dbReference>